<keyword evidence="3" id="KW-1185">Reference proteome</keyword>
<dbReference type="AlphaFoldDB" id="A0A5C4LME3"/>
<keyword evidence="1" id="KW-1133">Transmembrane helix</keyword>
<accession>A0A5C4LME3</accession>
<proteinExistence type="predicted"/>
<dbReference type="Proteomes" id="UP000305267">
    <property type="component" value="Unassembled WGS sequence"/>
</dbReference>
<protein>
    <submittedName>
        <fullName evidence="2">Uncharacterized protein</fullName>
    </submittedName>
</protein>
<name>A0A5C4LME3_9HYPH</name>
<reference evidence="2 3" key="1">
    <citation type="submission" date="2019-06" db="EMBL/GenBank/DDBJ databases">
        <title>Genome of Methylobacterium sp. 17Sr1-39.</title>
        <authorList>
            <person name="Seo T."/>
        </authorList>
    </citation>
    <scope>NUCLEOTIDE SEQUENCE [LARGE SCALE GENOMIC DNA]</scope>
    <source>
        <strain evidence="2 3">17Sr1-39</strain>
    </source>
</reference>
<evidence type="ECO:0000313" key="3">
    <source>
        <dbReference type="Proteomes" id="UP000305267"/>
    </source>
</evidence>
<evidence type="ECO:0000313" key="2">
    <source>
        <dbReference type="EMBL" id="TNC13672.1"/>
    </source>
</evidence>
<keyword evidence="1" id="KW-0812">Transmembrane</keyword>
<dbReference type="RefSeq" id="WP_139036081.1">
    <property type="nucleotide sequence ID" value="NZ_VDDA01000004.1"/>
</dbReference>
<dbReference type="OrthoDB" id="8453538at2"/>
<keyword evidence="1" id="KW-0472">Membrane</keyword>
<evidence type="ECO:0000256" key="1">
    <source>
        <dbReference type="SAM" id="Phobius"/>
    </source>
</evidence>
<dbReference type="EMBL" id="VDDA01000004">
    <property type="protein sequence ID" value="TNC13672.1"/>
    <property type="molecule type" value="Genomic_DNA"/>
</dbReference>
<organism evidence="2 3">
    <name type="scientific">Methylobacterium terricola</name>
    <dbReference type="NCBI Taxonomy" id="2583531"/>
    <lineage>
        <taxon>Bacteria</taxon>
        <taxon>Pseudomonadati</taxon>
        <taxon>Pseudomonadota</taxon>
        <taxon>Alphaproteobacteria</taxon>
        <taxon>Hyphomicrobiales</taxon>
        <taxon>Methylobacteriaceae</taxon>
        <taxon>Methylobacterium</taxon>
    </lineage>
</organism>
<feature type="transmembrane region" description="Helical" evidence="1">
    <location>
        <begin position="20"/>
        <end position="40"/>
    </location>
</feature>
<sequence length="74" mass="8040">MRAETLSRPFVTVSRSRSEAVQFRAILAATYPVFLVAAVLQRLRPGAAAPMPRRSVFGEARAMALSAIPFAFMG</sequence>
<comment type="caution">
    <text evidence="2">The sequence shown here is derived from an EMBL/GenBank/DDBJ whole genome shotgun (WGS) entry which is preliminary data.</text>
</comment>
<gene>
    <name evidence="2" type="ORF">FF100_12950</name>
</gene>